<dbReference type="EMBL" id="WHSB02000013">
    <property type="protein sequence ID" value="MCQ4633476.1"/>
    <property type="molecule type" value="Genomic_DNA"/>
</dbReference>
<evidence type="ECO:0008006" key="5">
    <source>
        <dbReference type="Google" id="ProtNLM"/>
    </source>
</evidence>
<organism evidence="3 4">
    <name type="scientific">Shinella lacus</name>
    <dbReference type="NCBI Taxonomy" id="2654216"/>
    <lineage>
        <taxon>Bacteria</taxon>
        <taxon>Pseudomonadati</taxon>
        <taxon>Pseudomonadota</taxon>
        <taxon>Alphaproteobacteria</taxon>
        <taxon>Hyphomicrobiales</taxon>
        <taxon>Rhizobiaceae</taxon>
        <taxon>Shinella</taxon>
    </lineage>
</organism>
<keyword evidence="4" id="KW-1185">Reference proteome</keyword>
<dbReference type="RefSeq" id="WP_256120095.1">
    <property type="nucleotide sequence ID" value="NZ_WHSB02000013.1"/>
</dbReference>
<keyword evidence="2" id="KW-0732">Signal</keyword>
<feature type="chain" id="PRO_5046311047" description="Tripartite-type tricarboxylate transporter, receptor component TctC" evidence="2">
    <location>
        <begin position="25"/>
        <end position="362"/>
    </location>
</feature>
<feature type="signal peptide" evidence="2">
    <location>
        <begin position="1"/>
        <end position="24"/>
    </location>
</feature>
<dbReference type="Gene3D" id="3.40.190.10">
    <property type="entry name" value="Periplasmic binding protein-like II"/>
    <property type="match status" value="1"/>
</dbReference>
<protein>
    <recommendedName>
        <fullName evidence="5">Tripartite-type tricarboxylate transporter, receptor component TctC</fullName>
    </recommendedName>
</protein>
<evidence type="ECO:0000256" key="2">
    <source>
        <dbReference type="SAM" id="SignalP"/>
    </source>
</evidence>
<gene>
    <name evidence="3" type="ORF">GB927_025785</name>
</gene>
<dbReference type="Gene3D" id="3.40.190.150">
    <property type="entry name" value="Bordetella uptake gene, domain 1"/>
    <property type="match status" value="1"/>
</dbReference>
<evidence type="ECO:0000313" key="4">
    <source>
        <dbReference type="Proteomes" id="UP000996601"/>
    </source>
</evidence>
<reference evidence="3" key="1">
    <citation type="submission" date="2021-07" db="EMBL/GenBank/DDBJ databases">
        <title>Shinella sp. nov., a novel member of the genus Shinella from water.</title>
        <authorList>
            <person name="Deng Y."/>
        </authorList>
    </citation>
    <scope>NUCLEOTIDE SEQUENCE</scope>
    <source>
        <strain evidence="3">CPCC 100929</strain>
    </source>
</reference>
<dbReference type="InterPro" id="IPR042100">
    <property type="entry name" value="Bug_dom1"/>
</dbReference>
<dbReference type="Proteomes" id="UP000996601">
    <property type="component" value="Unassembled WGS sequence"/>
</dbReference>
<comment type="caution">
    <text evidence="3">The sequence shown here is derived from an EMBL/GenBank/DDBJ whole genome shotgun (WGS) entry which is preliminary data.</text>
</comment>
<comment type="similarity">
    <text evidence="1">Belongs to the UPF0065 (bug) family.</text>
</comment>
<dbReference type="PANTHER" id="PTHR42928:SF5">
    <property type="entry name" value="BLR1237 PROTEIN"/>
    <property type="match status" value="1"/>
</dbReference>
<name>A0ABT1REQ9_9HYPH</name>
<sequence length="362" mass="38961">MKPIKSLGRLMVAAAAMWASAAYAQSADFGGKRVEIIVPYEAGGGTDLYARYLAPFLSAKLPGNPTVIVTNVEGAGAIAGSNQFQERAKPDGLSLIAVAASVTSNYVFRDERVRYKLDTWIPIISSPAGTVVYARPDIGPKTLGDMASLKGKQLVMGANNPSGGDMRVLLSLDLLDLDLKPIYGINRGDARPAFERGEFNVNFDSTQAYPTQVKPLIEAGEAVPLFAFGIADENGKIVRDPTVPDLPTFVEVYRSMFGKDPEGPGFEAWRAVFNLNVMASKALALPADTPSEIVEAYNTAMKEVLVDLRKPENVEKSDEIVGPYPQALGAQAGEILRGAVAFDDATFTWLQEWIAKETAGRQ</sequence>
<evidence type="ECO:0000256" key="1">
    <source>
        <dbReference type="ARBA" id="ARBA00006987"/>
    </source>
</evidence>
<accession>A0ABT1REQ9</accession>
<dbReference type="InterPro" id="IPR005064">
    <property type="entry name" value="BUG"/>
</dbReference>
<dbReference type="PANTHER" id="PTHR42928">
    <property type="entry name" value="TRICARBOXYLATE-BINDING PROTEIN"/>
    <property type="match status" value="1"/>
</dbReference>
<evidence type="ECO:0000313" key="3">
    <source>
        <dbReference type="EMBL" id="MCQ4633476.1"/>
    </source>
</evidence>
<proteinExistence type="inferred from homology"/>